<dbReference type="EMBL" id="DS547160">
    <property type="protein sequence ID" value="EDQ99703.1"/>
    <property type="molecule type" value="Genomic_DNA"/>
</dbReference>
<dbReference type="InterPro" id="IPR032675">
    <property type="entry name" value="LRR_dom_sf"/>
</dbReference>
<dbReference type="GeneID" id="6085289"/>
<keyword evidence="2" id="KW-1185">Reference proteome</keyword>
<dbReference type="AlphaFoldDB" id="B0E0E0"/>
<evidence type="ECO:0000313" key="1">
    <source>
        <dbReference type="EMBL" id="EDQ99703.1"/>
    </source>
</evidence>
<reference evidence="1 2" key="1">
    <citation type="journal article" date="2008" name="Nature">
        <title>The genome of Laccaria bicolor provides insights into mycorrhizal symbiosis.</title>
        <authorList>
            <person name="Martin F."/>
            <person name="Aerts A."/>
            <person name="Ahren D."/>
            <person name="Brun A."/>
            <person name="Danchin E.G.J."/>
            <person name="Duchaussoy F."/>
            <person name="Gibon J."/>
            <person name="Kohler A."/>
            <person name="Lindquist E."/>
            <person name="Pereda V."/>
            <person name="Salamov A."/>
            <person name="Shapiro H.J."/>
            <person name="Wuyts J."/>
            <person name="Blaudez D."/>
            <person name="Buee M."/>
            <person name="Brokstein P."/>
            <person name="Canbaeck B."/>
            <person name="Cohen D."/>
            <person name="Courty P.E."/>
            <person name="Coutinho P.M."/>
            <person name="Delaruelle C."/>
            <person name="Detter J.C."/>
            <person name="Deveau A."/>
            <person name="DiFazio S."/>
            <person name="Duplessis S."/>
            <person name="Fraissinet-Tachet L."/>
            <person name="Lucic E."/>
            <person name="Frey-Klett P."/>
            <person name="Fourrey C."/>
            <person name="Feussner I."/>
            <person name="Gay G."/>
            <person name="Grimwood J."/>
            <person name="Hoegger P.J."/>
            <person name="Jain P."/>
            <person name="Kilaru S."/>
            <person name="Labbe J."/>
            <person name="Lin Y.C."/>
            <person name="Legue V."/>
            <person name="Le Tacon F."/>
            <person name="Marmeisse R."/>
            <person name="Melayah D."/>
            <person name="Montanini B."/>
            <person name="Muratet M."/>
            <person name="Nehls U."/>
            <person name="Niculita-Hirzel H."/>
            <person name="Oudot-Le Secq M.P."/>
            <person name="Peter M."/>
            <person name="Quesneville H."/>
            <person name="Rajashekar B."/>
            <person name="Reich M."/>
            <person name="Rouhier N."/>
            <person name="Schmutz J."/>
            <person name="Yin T."/>
            <person name="Chalot M."/>
            <person name="Henrissat B."/>
            <person name="Kuees U."/>
            <person name="Lucas S."/>
            <person name="Van de Peer Y."/>
            <person name="Podila G.K."/>
            <person name="Polle A."/>
            <person name="Pukkila P.J."/>
            <person name="Richardson P.M."/>
            <person name="Rouze P."/>
            <person name="Sanders I.R."/>
            <person name="Stajich J.E."/>
            <person name="Tunlid A."/>
            <person name="Tuskan G."/>
            <person name="Grigoriev I.V."/>
        </authorList>
    </citation>
    <scope>NUCLEOTIDE SEQUENCE [LARGE SCALE GENOMIC DNA]</scope>
    <source>
        <strain evidence="2">S238N-H82 / ATCC MYA-4686</strain>
    </source>
</reference>
<evidence type="ECO:0000313" key="2">
    <source>
        <dbReference type="Proteomes" id="UP000001194"/>
    </source>
</evidence>
<dbReference type="Proteomes" id="UP000001194">
    <property type="component" value="Unassembled WGS sequence"/>
</dbReference>
<accession>B0E0E0</accession>
<dbReference type="InParanoid" id="B0E0E0"/>
<organism evidence="2">
    <name type="scientific">Laccaria bicolor (strain S238N-H82 / ATCC MYA-4686)</name>
    <name type="common">Bicoloured deceiver</name>
    <name type="synonym">Laccaria laccata var. bicolor</name>
    <dbReference type="NCBI Taxonomy" id="486041"/>
    <lineage>
        <taxon>Eukaryota</taxon>
        <taxon>Fungi</taxon>
        <taxon>Dikarya</taxon>
        <taxon>Basidiomycota</taxon>
        <taxon>Agaricomycotina</taxon>
        <taxon>Agaricomycetes</taxon>
        <taxon>Agaricomycetidae</taxon>
        <taxon>Agaricales</taxon>
        <taxon>Agaricineae</taxon>
        <taxon>Hydnangiaceae</taxon>
        <taxon>Laccaria</taxon>
    </lineage>
</organism>
<gene>
    <name evidence="1" type="ORF">LACBIDRAFT_316191</name>
</gene>
<dbReference type="RefSeq" id="XP_001889680.1">
    <property type="nucleotide sequence ID" value="XM_001889645.1"/>
</dbReference>
<dbReference type="OrthoDB" id="2986625at2759"/>
<sequence length="499" mass="55784">MSTLDSLPPELIQQICAELGNNVTELRLVCKRMSRILESHVLRSIAIDITKLRLDVGISQLTTLATQGNHAATATHDLHIRNLCPLKDPFGRSPTWAKPPTPYPPEVKIAEEKMHAMLQVAVASLSNLRSLRWDIGRCDSKWTPKAVMNAVKTLPLLESLELIIESSDAADLQLQCLRNLQSIKISVRRNDYFMKIIEPLSLLVAKSPNLHTLHLGPTHRPAASLHHLLMNCPPNLVLPLKHLGLQGFSLKLDSITIPHLHRLTSLTLHHYTEFDPDLHPDGIWAMLKTTDVRLNGIDVTRVSTTLLDYISSYSGLKKLCLARMDIETHEQSELAANQFYNLCLGKHTSSLEELIVTADDEGGWCLGDQALAVISLCKKLKILEGSLVSAALYKRVKSLIGVTTQLPRMEKLIVHPADVEVFPSYVGDYQWMNHFEHVEELLSDCIREYEVTESSEPVPLILVGSRKFMMTPSERARSAGVALRYQCDSDEPDAGDCDF</sequence>
<dbReference type="SUPFAM" id="SSF52047">
    <property type="entry name" value="RNI-like"/>
    <property type="match status" value="1"/>
</dbReference>
<proteinExistence type="predicted"/>
<dbReference type="Gene3D" id="3.80.10.10">
    <property type="entry name" value="Ribonuclease Inhibitor"/>
    <property type="match status" value="1"/>
</dbReference>
<protein>
    <submittedName>
        <fullName evidence="1">Predicted protein</fullName>
    </submittedName>
</protein>
<dbReference type="HOGENOM" id="CLU_024210_0_0_1"/>
<dbReference type="STRING" id="486041.B0E0E0"/>
<name>B0E0E0_LACBS</name>
<dbReference type="KEGG" id="lbc:LACBIDRAFT_316191"/>